<feature type="compositionally biased region" description="Basic and acidic residues" evidence="1">
    <location>
        <begin position="90"/>
        <end position="100"/>
    </location>
</feature>
<evidence type="ECO:0000256" key="2">
    <source>
        <dbReference type="SAM" id="SignalP"/>
    </source>
</evidence>
<sequence>MLAILVDMAIAQLNLVHAMRWQGRPGGRDGIQGRVRRVSGFADRWNWEPDKYVCRRWKERAGDEIEVNWLICIDAVVRCIMGCIAEGEAEGDRVDRRRDPSSATGEDGRAVTGLFVHIHPPHSLHPPQPANTPLPLPSGLTARPGARPASDPVAARVPDGVLPRNPFASGNFGSVFERSDPARALLTAVGEITQEVAAVWGGDEEVMRVRVCAVPLPRHRHPDHESSALGSLPAACTPDPDVVPAPPVRMLARHRVAGRGRVWWEGRAWERTQGLGGGYGEQDVGRDQEY</sequence>
<name>A0A433B270_9FUNG</name>
<protein>
    <submittedName>
        <fullName evidence="3">Uncharacterized protein</fullName>
    </submittedName>
</protein>
<proteinExistence type="predicted"/>
<organism evidence="3 4">
    <name type="scientific">Jimgerdemannia flammicorona</name>
    <dbReference type="NCBI Taxonomy" id="994334"/>
    <lineage>
        <taxon>Eukaryota</taxon>
        <taxon>Fungi</taxon>
        <taxon>Fungi incertae sedis</taxon>
        <taxon>Mucoromycota</taxon>
        <taxon>Mucoromycotina</taxon>
        <taxon>Endogonomycetes</taxon>
        <taxon>Endogonales</taxon>
        <taxon>Endogonaceae</taxon>
        <taxon>Jimgerdemannia</taxon>
    </lineage>
</organism>
<gene>
    <name evidence="3" type="ORF">BC936DRAFT_140100</name>
</gene>
<evidence type="ECO:0000313" key="4">
    <source>
        <dbReference type="Proteomes" id="UP000268093"/>
    </source>
</evidence>
<feature type="chain" id="PRO_5019090022" evidence="2">
    <location>
        <begin position="19"/>
        <end position="290"/>
    </location>
</feature>
<accession>A0A433B270</accession>
<dbReference type="AlphaFoldDB" id="A0A433B270"/>
<feature type="signal peptide" evidence="2">
    <location>
        <begin position="1"/>
        <end position="18"/>
    </location>
</feature>
<evidence type="ECO:0000256" key="1">
    <source>
        <dbReference type="SAM" id="MobiDB-lite"/>
    </source>
</evidence>
<feature type="region of interest" description="Disordered" evidence="1">
    <location>
        <begin position="90"/>
        <end position="109"/>
    </location>
</feature>
<reference evidence="3 4" key="1">
    <citation type="journal article" date="2018" name="New Phytol.">
        <title>Phylogenomics of Endogonaceae and evolution of mycorrhizas within Mucoromycota.</title>
        <authorList>
            <person name="Chang Y."/>
            <person name="Desiro A."/>
            <person name="Na H."/>
            <person name="Sandor L."/>
            <person name="Lipzen A."/>
            <person name="Clum A."/>
            <person name="Barry K."/>
            <person name="Grigoriev I.V."/>
            <person name="Martin F.M."/>
            <person name="Stajich J.E."/>
            <person name="Smith M.E."/>
            <person name="Bonito G."/>
            <person name="Spatafora J.W."/>
        </authorList>
    </citation>
    <scope>NUCLEOTIDE SEQUENCE [LARGE SCALE GENOMIC DNA]</scope>
    <source>
        <strain evidence="3 4">GMNB39</strain>
    </source>
</reference>
<comment type="caution">
    <text evidence="3">The sequence shown here is derived from an EMBL/GenBank/DDBJ whole genome shotgun (WGS) entry which is preliminary data.</text>
</comment>
<keyword evidence="2" id="KW-0732">Signal</keyword>
<evidence type="ECO:0000313" key="3">
    <source>
        <dbReference type="EMBL" id="RUP09029.1"/>
    </source>
</evidence>
<keyword evidence="4" id="KW-1185">Reference proteome</keyword>
<dbReference type="EMBL" id="RBNI01016414">
    <property type="protein sequence ID" value="RUP09029.1"/>
    <property type="molecule type" value="Genomic_DNA"/>
</dbReference>
<dbReference type="Proteomes" id="UP000268093">
    <property type="component" value="Unassembled WGS sequence"/>
</dbReference>